<comment type="caution">
    <text evidence="2">The sequence shown here is derived from an EMBL/GenBank/DDBJ whole genome shotgun (WGS) entry which is preliminary data.</text>
</comment>
<dbReference type="EMBL" id="MSIF01000023">
    <property type="protein sequence ID" value="OLF06120.1"/>
    <property type="molecule type" value="Genomic_DNA"/>
</dbReference>
<dbReference type="InterPro" id="IPR011008">
    <property type="entry name" value="Dimeric_a/b-barrel"/>
</dbReference>
<gene>
    <name evidence="2" type="ORF">BLA60_32780</name>
</gene>
<dbReference type="Proteomes" id="UP000185696">
    <property type="component" value="Unassembled WGS sequence"/>
</dbReference>
<evidence type="ECO:0000313" key="2">
    <source>
        <dbReference type="EMBL" id="OLF06120.1"/>
    </source>
</evidence>
<keyword evidence="2" id="KW-0503">Monooxygenase</keyword>
<proteinExistence type="predicted"/>
<evidence type="ECO:0000313" key="3">
    <source>
        <dbReference type="Proteomes" id="UP000185696"/>
    </source>
</evidence>
<dbReference type="AlphaFoldDB" id="A0A7Z0WFM9"/>
<dbReference type="Gene3D" id="3.30.70.100">
    <property type="match status" value="1"/>
</dbReference>
<dbReference type="RefSeq" id="WP_075136928.1">
    <property type="nucleotide sequence ID" value="NZ_MSIF01000023.1"/>
</dbReference>
<sequence>MIIVAGHLAVDPAGRDAYVAGCRPVVEAARAAPGCLDFTITADAVDPGRVNVYERWESGETVEAFRGAGPPATQQAEILDADVARYVISSVEAP</sequence>
<organism evidence="2 3">
    <name type="scientific">Actinophytocola xinjiangensis</name>
    <dbReference type="NCBI Taxonomy" id="485602"/>
    <lineage>
        <taxon>Bacteria</taxon>
        <taxon>Bacillati</taxon>
        <taxon>Actinomycetota</taxon>
        <taxon>Actinomycetes</taxon>
        <taxon>Pseudonocardiales</taxon>
        <taxon>Pseudonocardiaceae</taxon>
    </lineage>
</organism>
<accession>A0A7Z0WFM9</accession>
<evidence type="ECO:0000259" key="1">
    <source>
        <dbReference type="PROSITE" id="PS51725"/>
    </source>
</evidence>
<dbReference type="GO" id="GO:0004497">
    <property type="term" value="F:monooxygenase activity"/>
    <property type="evidence" value="ECO:0007669"/>
    <property type="project" value="UniProtKB-KW"/>
</dbReference>
<keyword evidence="2" id="KW-0560">Oxidoreductase</keyword>
<keyword evidence="3" id="KW-1185">Reference proteome</keyword>
<dbReference type="SUPFAM" id="SSF54909">
    <property type="entry name" value="Dimeric alpha+beta barrel"/>
    <property type="match status" value="1"/>
</dbReference>
<dbReference type="Pfam" id="PF03992">
    <property type="entry name" value="ABM"/>
    <property type="match status" value="1"/>
</dbReference>
<protein>
    <submittedName>
        <fullName evidence="2">Antibiotic biosynthesis monooxygenase</fullName>
    </submittedName>
</protein>
<feature type="domain" description="ABM" evidence="1">
    <location>
        <begin position="2"/>
        <end position="91"/>
    </location>
</feature>
<name>A0A7Z0WFM9_9PSEU</name>
<dbReference type="PROSITE" id="PS51725">
    <property type="entry name" value="ABM"/>
    <property type="match status" value="1"/>
</dbReference>
<reference evidence="2 3" key="1">
    <citation type="submission" date="2016-12" db="EMBL/GenBank/DDBJ databases">
        <title>The draft genome sequence of Actinophytocola xinjiangensis.</title>
        <authorList>
            <person name="Wang W."/>
            <person name="Yuan L."/>
        </authorList>
    </citation>
    <scope>NUCLEOTIDE SEQUENCE [LARGE SCALE GENOMIC DNA]</scope>
    <source>
        <strain evidence="2 3">CGMCC 4.4663</strain>
    </source>
</reference>
<dbReference type="InterPro" id="IPR007138">
    <property type="entry name" value="ABM_dom"/>
</dbReference>
<dbReference type="OrthoDB" id="287932at2"/>